<feature type="compositionally biased region" description="Polar residues" evidence="7">
    <location>
        <begin position="372"/>
        <end position="395"/>
    </location>
</feature>
<dbReference type="GeneID" id="110786215"/>
<feature type="transmembrane region" description="Helical" evidence="8">
    <location>
        <begin position="162"/>
        <end position="182"/>
    </location>
</feature>
<evidence type="ECO:0000256" key="4">
    <source>
        <dbReference type="ARBA" id="ARBA00022989"/>
    </source>
</evidence>
<feature type="compositionally biased region" description="Basic and acidic residues" evidence="7">
    <location>
        <begin position="396"/>
        <end position="406"/>
    </location>
</feature>
<evidence type="ECO:0000256" key="8">
    <source>
        <dbReference type="SAM" id="Phobius"/>
    </source>
</evidence>
<name>A0A9R0IBT2_SPIOL</name>
<organism evidence="10 11">
    <name type="scientific">Spinacia oleracea</name>
    <name type="common">Spinach</name>
    <dbReference type="NCBI Taxonomy" id="3562"/>
    <lineage>
        <taxon>Eukaryota</taxon>
        <taxon>Viridiplantae</taxon>
        <taxon>Streptophyta</taxon>
        <taxon>Embryophyta</taxon>
        <taxon>Tracheophyta</taxon>
        <taxon>Spermatophyta</taxon>
        <taxon>Magnoliopsida</taxon>
        <taxon>eudicotyledons</taxon>
        <taxon>Gunneridae</taxon>
        <taxon>Pentapetalae</taxon>
        <taxon>Caryophyllales</taxon>
        <taxon>Chenopodiaceae</taxon>
        <taxon>Chenopodioideae</taxon>
        <taxon>Anserineae</taxon>
        <taxon>Spinacia</taxon>
    </lineage>
</organism>
<dbReference type="Proteomes" id="UP000813463">
    <property type="component" value="Chromosome 2"/>
</dbReference>
<dbReference type="InterPro" id="IPR028055">
    <property type="entry name" value="YidC/Oxa/ALB_C"/>
</dbReference>
<dbReference type="CDD" id="cd20069">
    <property type="entry name" value="5TM_Oxa1-like"/>
    <property type="match status" value="1"/>
</dbReference>
<dbReference type="GO" id="GO:0032979">
    <property type="term" value="P:protein insertion into mitochondrial inner membrane from matrix"/>
    <property type="evidence" value="ECO:0000318"/>
    <property type="project" value="GO_Central"/>
</dbReference>
<proteinExistence type="inferred from homology"/>
<feature type="domain" description="Membrane insertase YidC/Oxa/ALB C-terminal" evidence="9">
    <location>
        <begin position="162"/>
        <end position="353"/>
    </location>
</feature>
<dbReference type="InterPro" id="IPR001708">
    <property type="entry name" value="YidC/ALB3/OXA1/COX18"/>
</dbReference>
<keyword evidence="4 8" id="KW-1133">Transmembrane helix</keyword>
<evidence type="ECO:0000256" key="3">
    <source>
        <dbReference type="ARBA" id="ARBA00022692"/>
    </source>
</evidence>
<dbReference type="KEGG" id="soe:110786215"/>
<dbReference type="Pfam" id="PF02096">
    <property type="entry name" value="60KD_IMP"/>
    <property type="match status" value="1"/>
</dbReference>
<reference evidence="11" key="2">
    <citation type="submission" date="2025-08" db="UniProtKB">
        <authorList>
            <consortium name="RefSeq"/>
        </authorList>
    </citation>
    <scope>IDENTIFICATION</scope>
    <source>
        <tissue evidence="11">Leaf</tissue>
    </source>
</reference>
<protein>
    <submittedName>
        <fullName evidence="11">Mitochondrial inner membrane protein OXA1-like</fullName>
    </submittedName>
</protein>
<dbReference type="OrthoDB" id="2148490at2759"/>
<dbReference type="NCBIfam" id="TIGR03592">
    <property type="entry name" value="yidC_oxa1_cterm"/>
    <property type="match status" value="1"/>
</dbReference>
<keyword evidence="10" id="KW-1185">Reference proteome</keyword>
<keyword evidence="5 8" id="KW-0472">Membrane</keyword>
<dbReference type="GO" id="GO:0032977">
    <property type="term" value="F:membrane insertase activity"/>
    <property type="evidence" value="ECO:0000318"/>
    <property type="project" value="GO_Central"/>
</dbReference>
<feature type="transmembrane region" description="Helical" evidence="8">
    <location>
        <begin position="280"/>
        <end position="298"/>
    </location>
</feature>
<accession>A0A9R0IBT2</accession>
<keyword evidence="3 6" id="KW-0812">Transmembrane</keyword>
<feature type="region of interest" description="Disordered" evidence="7">
    <location>
        <begin position="370"/>
        <end position="409"/>
    </location>
</feature>
<evidence type="ECO:0000256" key="2">
    <source>
        <dbReference type="ARBA" id="ARBA00010583"/>
    </source>
</evidence>
<reference evidence="10" key="1">
    <citation type="journal article" date="2021" name="Nat. Commun.">
        <title>Genomic analyses provide insights into spinach domestication and the genetic basis of agronomic traits.</title>
        <authorList>
            <person name="Cai X."/>
            <person name="Sun X."/>
            <person name="Xu C."/>
            <person name="Sun H."/>
            <person name="Wang X."/>
            <person name="Ge C."/>
            <person name="Zhang Z."/>
            <person name="Wang Q."/>
            <person name="Fei Z."/>
            <person name="Jiao C."/>
            <person name="Wang Q."/>
        </authorList>
    </citation>
    <scope>NUCLEOTIDE SEQUENCE [LARGE SCALE GENOMIC DNA]</scope>
    <source>
        <strain evidence="10">cv. Varoflay</strain>
    </source>
</reference>
<evidence type="ECO:0000313" key="10">
    <source>
        <dbReference type="Proteomes" id="UP000813463"/>
    </source>
</evidence>
<dbReference type="GO" id="GO:0005743">
    <property type="term" value="C:mitochondrial inner membrane"/>
    <property type="evidence" value="ECO:0000318"/>
    <property type="project" value="GO_Central"/>
</dbReference>
<comment type="similarity">
    <text evidence="2">Belongs to the OXA1/ALB3/YidC (TC 2.A.9.2) family.</text>
</comment>
<evidence type="ECO:0000256" key="7">
    <source>
        <dbReference type="SAM" id="MobiDB-lite"/>
    </source>
</evidence>
<evidence type="ECO:0000256" key="1">
    <source>
        <dbReference type="ARBA" id="ARBA00004141"/>
    </source>
</evidence>
<feature type="transmembrane region" description="Helical" evidence="8">
    <location>
        <begin position="240"/>
        <end position="258"/>
    </location>
</feature>
<feature type="transmembrane region" description="Helical" evidence="8">
    <location>
        <begin position="319"/>
        <end position="341"/>
    </location>
</feature>
<evidence type="ECO:0000256" key="6">
    <source>
        <dbReference type="RuleBase" id="RU003945"/>
    </source>
</evidence>
<evidence type="ECO:0000259" key="9">
    <source>
        <dbReference type="Pfam" id="PF02096"/>
    </source>
</evidence>
<dbReference type="AlphaFoldDB" id="A0A9R0IBT2"/>
<evidence type="ECO:0000313" key="11">
    <source>
        <dbReference type="RefSeq" id="XP_021846447.1"/>
    </source>
</evidence>
<dbReference type="RefSeq" id="XP_021846447.1">
    <property type="nucleotide sequence ID" value="XM_021990755.2"/>
</dbReference>
<gene>
    <name evidence="11" type="primary">LOC110786215</name>
</gene>
<sequence length="430" mass="47134">MACRRMLTKQGTILRRWYHPSLSHIFHRGDESDENFKPCPSQPGGIRNSVSETPYGNSIGGNRRFGALCGQSKCLPAFFLPPAVGVGTSFSRHMSSATGEGSENFDRIGDIADILSDGTVEVVSLQAPAINEVAVAAADSALPVAALQHLIDGVHSFTGLNWWAAIALTTIMIRGATLPFVINQLKANYRLNLISPRLEEIKQRVQASGMDPIAVAVGQKEINALLKQYGVSPFTPLKGLLIQGPIFISFFLAISNMVEKVPSLKSGGALWFTDLTTPDSLFIGPILASLSFLVLVEYNMQEGFEGNPKTGNVKNVSRIFAFLAVPFTMGFPTALFCYWITSNLFTMSYGLAIKHPEVSKFLDLTRPPVFPPSTSTSQSRPDTSSVSTFQQQNPSEETKQTSDRRTHAIMKQRIRYLEKQLKGNKGMKKK</sequence>
<dbReference type="PANTHER" id="PTHR12428:SF34">
    <property type="entry name" value="MITOCHONDRIAL INNER MEMBRANE PROTEIN OXA1-LIKE"/>
    <property type="match status" value="1"/>
</dbReference>
<comment type="similarity">
    <text evidence="6">Belongs to the OXA1/ALB3/YidC family.</text>
</comment>
<comment type="subcellular location">
    <subcellularLocation>
        <location evidence="1 6">Membrane</location>
        <topology evidence="1 6">Multi-pass membrane protein</topology>
    </subcellularLocation>
</comment>
<evidence type="ECO:0000256" key="5">
    <source>
        <dbReference type="ARBA" id="ARBA00023136"/>
    </source>
</evidence>
<dbReference type="PANTHER" id="PTHR12428">
    <property type="entry name" value="OXA1"/>
    <property type="match status" value="1"/>
</dbReference>
<feature type="region of interest" description="Disordered" evidence="7">
    <location>
        <begin position="29"/>
        <end position="48"/>
    </location>
</feature>